<name>A0A2G2VN99_CAPBA</name>
<dbReference type="OrthoDB" id="1738338at2759"/>
<dbReference type="EMBL" id="MLFT02000011">
    <property type="protein sequence ID" value="PHT34457.1"/>
    <property type="molecule type" value="Genomic_DNA"/>
</dbReference>
<evidence type="ECO:0000259" key="1">
    <source>
        <dbReference type="Pfam" id="PF16487"/>
    </source>
</evidence>
<evidence type="ECO:0000313" key="3">
    <source>
        <dbReference type="EMBL" id="PHT34457.1"/>
    </source>
</evidence>
<feature type="domain" description="Protein argonaute Mid" evidence="1">
    <location>
        <begin position="73"/>
        <end position="150"/>
    </location>
</feature>
<proteinExistence type="predicted"/>
<dbReference type="Proteomes" id="UP000224567">
    <property type="component" value="Unassembled WGS sequence"/>
</dbReference>
<evidence type="ECO:0000259" key="2">
    <source>
        <dbReference type="Pfam" id="PF16488"/>
    </source>
</evidence>
<protein>
    <submittedName>
        <fullName evidence="3">Protein argonaute 10</fullName>
    </submittedName>
</protein>
<dbReference type="InterPro" id="IPR032472">
    <property type="entry name" value="ArgoL2"/>
</dbReference>
<feature type="domain" description="Argonaute linker 2" evidence="2">
    <location>
        <begin position="24"/>
        <end position="62"/>
    </location>
</feature>
<comment type="caution">
    <text evidence="3">The sequence shown here is derived from an EMBL/GenBank/DDBJ whole genome shotgun (WGS) entry which is preliminary data.</text>
</comment>
<dbReference type="InterPro" id="IPR032473">
    <property type="entry name" value="Argonaute_Mid_dom"/>
</dbReference>
<dbReference type="STRING" id="33114.A0A2G2VN99"/>
<dbReference type="PANTHER" id="PTHR22891">
    <property type="entry name" value="EUKARYOTIC TRANSLATION INITIATION FACTOR 2C"/>
    <property type="match status" value="1"/>
</dbReference>
<evidence type="ECO:0000313" key="4">
    <source>
        <dbReference type="Proteomes" id="UP000224567"/>
    </source>
</evidence>
<keyword evidence="4" id="KW-1185">Reference proteome</keyword>
<reference evidence="4" key="2">
    <citation type="journal article" date="2017" name="J. Anim. Genet.">
        <title>Multiple reference genome sequences of hot pepper reveal the massive evolution of plant disease resistance genes by retroduplication.</title>
        <authorList>
            <person name="Kim S."/>
            <person name="Park J."/>
            <person name="Yeom S.-I."/>
            <person name="Kim Y.-M."/>
            <person name="Seo E."/>
            <person name="Kim K.-T."/>
            <person name="Kim M.-S."/>
            <person name="Lee J.M."/>
            <person name="Cheong K."/>
            <person name="Shin H.-S."/>
            <person name="Kim S.-B."/>
            <person name="Han K."/>
            <person name="Lee J."/>
            <person name="Park M."/>
            <person name="Lee H.-A."/>
            <person name="Lee H.-Y."/>
            <person name="Lee Y."/>
            <person name="Oh S."/>
            <person name="Lee J.H."/>
            <person name="Choi E."/>
            <person name="Choi E."/>
            <person name="Lee S.E."/>
            <person name="Jeon J."/>
            <person name="Kim H."/>
            <person name="Choi G."/>
            <person name="Song H."/>
            <person name="Lee J."/>
            <person name="Lee S.-C."/>
            <person name="Kwon J.-K."/>
            <person name="Lee H.-Y."/>
            <person name="Koo N."/>
            <person name="Hong Y."/>
            <person name="Kim R.W."/>
            <person name="Kang W.-H."/>
            <person name="Huh J.H."/>
            <person name="Kang B.-C."/>
            <person name="Yang T.-J."/>
            <person name="Lee Y.-H."/>
            <person name="Bennetzen J.L."/>
            <person name="Choi D."/>
        </authorList>
    </citation>
    <scope>NUCLEOTIDE SEQUENCE [LARGE SCALE GENOMIC DNA]</scope>
    <source>
        <strain evidence="4">cv. PBC81</strain>
    </source>
</reference>
<dbReference type="AlphaFoldDB" id="A0A2G2VN99"/>
<dbReference type="Gene3D" id="3.40.50.2300">
    <property type="match status" value="1"/>
</dbReference>
<sequence>MQLLSSNKDTSFFVNELNGVYVQTIRQNGYKQDPFAKEFGINIDDKLASVEARVLPTPWLKYHDAGKEKKYHPQLGQWNMINKKVINGSTVNHWACINFSCNVQENAARCFCQQLSQMCQVSGMEFNCEPVIPIYYARPDQAKKSINYVYNAAASKT</sequence>
<reference evidence="3 4" key="1">
    <citation type="journal article" date="2017" name="Genome Biol.">
        <title>New reference genome sequences of hot pepper reveal the massive evolution of plant disease-resistance genes by retroduplication.</title>
        <authorList>
            <person name="Kim S."/>
            <person name="Park J."/>
            <person name="Yeom S.I."/>
            <person name="Kim Y.M."/>
            <person name="Seo E."/>
            <person name="Kim K.T."/>
            <person name="Kim M.S."/>
            <person name="Lee J.M."/>
            <person name="Cheong K."/>
            <person name="Shin H.S."/>
            <person name="Kim S.B."/>
            <person name="Han K."/>
            <person name="Lee J."/>
            <person name="Park M."/>
            <person name="Lee H.A."/>
            <person name="Lee H.Y."/>
            <person name="Lee Y."/>
            <person name="Oh S."/>
            <person name="Lee J.H."/>
            <person name="Choi E."/>
            <person name="Choi E."/>
            <person name="Lee S.E."/>
            <person name="Jeon J."/>
            <person name="Kim H."/>
            <person name="Choi G."/>
            <person name="Song H."/>
            <person name="Lee J."/>
            <person name="Lee S.C."/>
            <person name="Kwon J.K."/>
            <person name="Lee H.Y."/>
            <person name="Koo N."/>
            <person name="Hong Y."/>
            <person name="Kim R.W."/>
            <person name="Kang W.H."/>
            <person name="Huh J.H."/>
            <person name="Kang B.C."/>
            <person name="Yang T.J."/>
            <person name="Lee Y.H."/>
            <person name="Bennetzen J.L."/>
            <person name="Choi D."/>
        </authorList>
    </citation>
    <scope>NUCLEOTIDE SEQUENCE [LARGE SCALE GENOMIC DNA]</scope>
    <source>
        <strain evidence="4">cv. PBC81</strain>
    </source>
</reference>
<accession>A0A2G2VN99</accession>
<gene>
    <name evidence="3" type="ORF">CQW23_26257</name>
</gene>
<organism evidence="3 4">
    <name type="scientific">Capsicum baccatum</name>
    <name type="common">Peruvian pepper</name>
    <dbReference type="NCBI Taxonomy" id="33114"/>
    <lineage>
        <taxon>Eukaryota</taxon>
        <taxon>Viridiplantae</taxon>
        <taxon>Streptophyta</taxon>
        <taxon>Embryophyta</taxon>
        <taxon>Tracheophyta</taxon>
        <taxon>Spermatophyta</taxon>
        <taxon>Magnoliopsida</taxon>
        <taxon>eudicotyledons</taxon>
        <taxon>Gunneridae</taxon>
        <taxon>Pentapetalae</taxon>
        <taxon>asterids</taxon>
        <taxon>lamiids</taxon>
        <taxon>Solanales</taxon>
        <taxon>Solanaceae</taxon>
        <taxon>Solanoideae</taxon>
        <taxon>Capsiceae</taxon>
        <taxon>Capsicum</taxon>
    </lineage>
</organism>
<dbReference type="Pfam" id="PF16487">
    <property type="entry name" value="ArgoMid"/>
    <property type="match status" value="1"/>
</dbReference>
<dbReference type="Pfam" id="PF16488">
    <property type="entry name" value="ArgoL2"/>
    <property type="match status" value="1"/>
</dbReference>